<evidence type="ECO:0000259" key="7">
    <source>
        <dbReference type="PROSITE" id="PS51012"/>
    </source>
</evidence>
<comment type="subcellular location">
    <subcellularLocation>
        <location evidence="6">Cell membrane</location>
        <topology evidence="6">Multi-pass membrane protein</topology>
    </subcellularLocation>
    <subcellularLocation>
        <location evidence="1">Membrane</location>
        <topology evidence="1">Multi-pass membrane protein</topology>
    </subcellularLocation>
</comment>
<keyword evidence="2 6" id="KW-0812">Transmembrane</keyword>
<keyword evidence="6" id="KW-0813">Transport</keyword>
<evidence type="ECO:0000256" key="3">
    <source>
        <dbReference type="ARBA" id="ARBA00022989"/>
    </source>
</evidence>
<comment type="similarity">
    <text evidence="6">Belongs to the ABC-2 integral membrane protein family.</text>
</comment>
<dbReference type="PIRSF" id="PIRSF006648">
    <property type="entry name" value="DrrB"/>
    <property type="match status" value="1"/>
</dbReference>
<evidence type="ECO:0000256" key="1">
    <source>
        <dbReference type="ARBA" id="ARBA00004141"/>
    </source>
</evidence>
<keyword evidence="3 6" id="KW-1133">Transmembrane helix</keyword>
<comment type="caution">
    <text evidence="8">The sequence shown here is derived from an EMBL/GenBank/DDBJ whole genome shotgun (WGS) entry which is preliminary data.</text>
</comment>
<keyword evidence="6" id="KW-1003">Cell membrane</keyword>
<reference evidence="8 9" key="1">
    <citation type="submission" date="2016-12" db="EMBL/GenBank/DDBJ databases">
        <title>The draft genome sequence of Actinophytocola sp. 11-183.</title>
        <authorList>
            <person name="Wang W."/>
            <person name="Yuan L."/>
        </authorList>
    </citation>
    <scope>NUCLEOTIDE SEQUENCE [LARGE SCALE GENOMIC DNA]</scope>
    <source>
        <strain evidence="8 9">11-183</strain>
    </source>
</reference>
<evidence type="ECO:0000256" key="2">
    <source>
        <dbReference type="ARBA" id="ARBA00022692"/>
    </source>
</evidence>
<dbReference type="InterPro" id="IPR051784">
    <property type="entry name" value="Nod_factor_ABC_transporter"/>
</dbReference>
<feature type="transmembrane region" description="Helical" evidence="6">
    <location>
        <begin position="182"/>
        <end position="203"/>
    </location>
</feature>
<accession>A0A1Q8CLB9</accession>
<dbReference type="OrthoDB" id="670210at2"/>
<dbReference type="InterPro" id="IPR047817">
    <property type="entry name" value="ABC2_TM_bact-type"/>
</dbReference>
<comment type="caution">
    <text evidence="6">Lacks conserved residue(s) required for the propagation of feature annotation.</text>
</comment>
<dbReference type="AlphaFoldDB" id="A0A1Q8CLB9"/>
<evidence type="ECO:0000256" key="4">
    <source>
        <dbReference type="ARBA" id="ARBA00023136"/>
    </source>
</evidence>
<organism evidence="8 9">
    <name type="scientific">Actinophytocola xanthii</name>
    <dbReference type="NCBI Taxonomy" id="1912961"/>
    <lineage>
        <taxon>Bacteria</taxon>
        <taxon>Bacillati</taxon>
        <taxon>Actinomycetota</taxon>
        <taxon>Actinomycetes</taxon>
        <taxon>Pseudonocardiales</taxon>
        <taxon>Pseudonocardiaceae</taxon>
    </lineage>
</organism>
<dbReference type="Proteomes" id="UP000185596">
    <property type="component" value="Unassembled WGS sequence"/>
</dbReference>
<proteinExistence type="inferred from homology"/>
<dbReference type="GO" id="GO:0043190">
    <property type="term" value="C:ATP-binding cassette (ABC) transporter complex"/>
    <property type="evidence" value="ECO:0007669"/>
    <property type="project" value="InterPro"/>
</dbReference>
<feature type="transmembrane region" description="Helical" evidence="6">
    <location>
        <begin position="62"/>
        <end position="88"/>
    </location>
</feature>
<evidence type="ECO:0000313" key="8">
    <source>
        <dbReference type="EMBL" id="OLF15155.1"/>
    </source>
</evidence>
<evidence type="ECO:0000313" key="9">
    <source>
        <dbReference type="Proteomes" id="UP000185596"/>
    </source>
</evidence>
<dbReference type="PANTHER" id="PTHR43229">
    <property type="entry name" value="NODULATION PROTEIN J"/>
    <property type="match status" value="1"/>
</dbReference>
<dbReference type="PROSITE" id="PS51012">
    <property type="entry name" value="ABC_TM2"/>
    <property type="match status" value="1"/>
</dbReference>
<dbReference type="Pfam" id="PF01061">
    <property type="entry name" value="ABC2_membrane"/>
    <property type="match status" value="1"/>
</dbReference>
<evidence type="ECO:0000256" key="5">
    <source>
        <dbReference type="ARBA" id="ARBA00023251"/>
    </source>
</evidence>
<dbReference type="PANTHER" id="PTHR43229:SF2">
    <property type="entry name" value="NODULATION PROTEIN J"/>
    <property type="match status" value="1"/>
</dbReference>
<dbReference type="STRING" id="1912961.BU204_23070"/>
<dbReference type="GO" id="GO:0140359">
    <property type="term" value="F:ABC-type transporter activity"/>
    <property type="evidence" value="ECO:0007669"/>
    <property type="project" value="InterPro"/>
</dbReference>
<dbReference type="RefSeq" id="WP_075127824.1">
    <property type="nucleotide sequence ID" value="NZ_MSIE01000044.1"/>
</dbReference>
<gene>
    <name evidence="8" type="ORF">BU204_23070</name>
</gene>
<evidence type="ECO:0000256" key="6">
    <source>
        <dbReference type="RuleBase" id="RU361157"/>
    </source>
</evidence>
<dbReference type="EMBL" id="MSIE01000044">
    <property type="protein sequence ID" value="OLF15155.1"/>
    <property type="molecule type" value="Genomic_DNA"/>
</dbReference>
<dbReference type="InterPro" id="IPR013525">
    <property type="entry name" value="ABC2_TM"/>
</dbReference>
<keyword evidence="9" id="KW-1185">Reference proteome</keyword>
<feature type="transmembrane region" description="Helical" evidence="6">
    <location>
        <begin position="109"/>
        <end position="133"/>
    </location>
</feature>
<dbReference type="InterPro" id="IPR000412">
    <property type="entry name" value="ABC_2_transport"/>
</dbReference>
<feature type="transmembrane region" description="Helical" evidence="6">
    <location>
        <begin position="223"/>
        <end position="250"/>
    </location>
</feature>
<keyword evidence="5" id="KW-0046">Antibiotic resistance</keyword>
<dbReference type="GO" id="GO:0046677">
    <property type="term" value="P:response to antibiotic"/>
    <property type="evidence" value="ECO:0007669"/>
    <property type="project" value="UniProtKB-KW"/>
</dbReference>
<sequence length="262" mass="27441">MSTYVMTDSLTMLRRNLTHARRYPSMTIGTLAVPVVMLLLFGGVFGSALGGGISTGLGGGDYINYLAPGVILVAATSGSIATAVSVCVDATQGVMNRLRTMAVARSAILTGHVIGGVLQTLLSVALVIGVALLMGFRPNGDALEWVAAAGILTLLVFALTWLSAGFGLVARNAESASNMPTPLTFLPLLGSGFVPTDSMPAGVRHFAEYQPFTPIIETVRGLLMGTGIGSAWVLALAWCVVIALVGFLWSRRAFERRTNRPT</sequence>
<keyword evidence="4 6" id="KW-0472">Membrane</keyword>
<feature type="domain" description="ABC transmembrane type-2" evidence="7">
    <location>
        <begin position="25"/>
        <end position="257"/>
    </location>
</feature>
<feature type="transmembrane region" description="Helical" evidence="6">
    <location>
        <begin position="145"/>
        <end position="170"/>
    </location>
</feature>
<name>A0A1Q8CLB9_9PSEU</name>
<protein>
    <recommendedName>
        <fullName evidence="6">Transport permease protein</fullName>
    </recommendedName>
</protein>